<dbReference type="CDD" id="cd02223">
    <property type="entry name" value="cupin_Bh2720-like"/>
    <property type="match status" value="1"/>
</dbReference>
<sequence length="286" mass="32784">MMMAISLKGVGTVHDTANTQPQGLEFILAGIQRERSLLECYNRLAHAAPDQNHRNAIFYALESKKNHLRYFTELYTTLTGKQPEYERRHVEFQSYEEGLQKAYQIEEEGCQFYQSNYYRCYHPYVQQALLQAAYQKRASAERLGWLKKRIPIELRDYGGKPFVVNIDEASKQNKTYRTALWTGDKLQVTLMSIGVGEDIGLEVHPTTDQFLRIEEGQGLVQMGDSPNNLDYQVQAYDDFAIMIPAGKWHNLTNTGRKPIKLYAIYAPPEHPFGTVHETKAIAIAAE</sequence>
<dbReference type="InterPro" id="IPR009078">
    <property type="entry name" value="Ferritin-like_SF"/>
</dbReference>
<accession>A0A235F8Z1</accession>
<dbReference type="InterPro" id="IPR014710">
    <property type="entry name" value="RmlC-like_jellyroll"/>
</dbReference>
<evidence type="ECO:0000259" key="1">
    <source>
        <dbReference type="Pfam" id="PF07883"/>
    </source>
</evidence>
<reference evidence="2 3" key="1">
    <citation type="submission" date="2017-07" db="EMBL/GenBank/DDBJ databases">
        <title>Fictibacillus sp. nov. GDSW-R2A3 Genome sequencing and assembly.</title>
        <authorList>
            <person name="Mayilraj S."/>
        </authorList>
    </citation>
    <scope>NUCLEOTIDE SEQUENCE [LARGE SCALE GENOMIC DNA]</scope>
    <source>
        <strain evidence="2 3">GDSW-R2A3</strain>
    </source>
</reference>
<keyword evidence="3" id="KW-1185">Reference proteome</keyword>
<dbReference type="InterPro" id="IPR013096">
    <property type="entry name" value="Cupin_2"/>
</dbReference>
<dbReference type="EMBL" id="NOII01000003">
    <property type="protein sequence ID" value="OYD57790.1"/>
    <property type="molecule type" value="Genomic_DNA"/>
</dbReference>
<dbReference type="PANTHER" id="PTHR43346:SF1">
    <property type="entry name" value="QUERCETIN 2,3-DIOXYGENASE-RELATED"/>
    <property type="match status" value="1"/>
</dbReference>
<dbReference type="Proteomes" id="UP000215059">
    <property type="component" value="Unassembled WGS sequence"/>
</dbReference>
<dbReference type="Gene3D" id="2.60.120.10">
    <property type="entry name" value="Jelly Rolls"/>
    <property type="match status" value="1"/>
</dbReference>
<organism evidence="2 3">
    <name type="scientific">Fictibacillus aquaticus</name>
    <dbReference type="NCBI Taxonomy" id="2021314"/>
    <lineage>
        <taxon>Bacteria</taxon>
        <taxon>Bacillati</taxon>
        <taxon>Bacillota</taxon>
        <taxon>Bacilli</taxon>
        <taxon>Bacillales</taxon>
        <taxon>Fictibacillaceae</taxon>
        <taxon>Fictibacillus</taxon>
    </lineage>
</organism>
<evidence type="ECO:0000313" key="3">
    <source>
        <dbReference type="Proteomes" id="UP000215059"/>
    </source>
</evidence>
<dbReference type="OrthoDB" id="3231985at2"/>
<comment type="caution">
    <text evidence="2">The sequence shown here is derived from an EMBL/GenBank/DDBJ whole genome shotgun (WGS) entry which is preliminary data.</text>
</comment>
<dbReference type="InterPro" id="IPR052538">
    <property type="entry name" value="Flavonoid_dioxygenase-like"/>
</dbReference>
<dbReference type="SUPFAM" id="SSF47240">
    <property type="entry name" value="Ferritin-like"/>
    <property type="match status" value="1"/>
</dbReference>
<proteinExistence type="predicted"/>
<feature type="domain" description="Cupin type-2" evidence="1">
    <location>
        <begin position="190"/>
        <end position="265"/>
    </location>
</feature>
<name>A0A235F8Z1_9BACL</name>
<dbReference type="AlphaFoldDB" id="A0A235F8Z1"/>
<dbReference type="Pfam" id="PF07883">
    <property type="entry name" value="Cupin_2"/>
    <property type="match status" value="1"/>
</dbReference>
<dbReference type="InterPro" id="IPR011051">
    <property type="entry name" value="RmlC_Cupin_sf"/>
</dbReference>
<protein>
    <submittedName>
        <fullName evidence="2">Cupin</fullName>
    </submittedName>
</protein>
<dbReference type="SUPFAM" id="SSF51182">
    <property type="entry name" value="RmlC-like cupins"/>
    <property type="match status" value="1"/>
</dbReference>
<gene>
    <name evidence="2" type="ORF">CGZ90_13300</name>
</gene>
<dbReference type="PANTHER" id="PTHR43346">
    <property type="entry name" value="LIGAND BINDING DOMAIN PROTEIN, PUTATIVE (AFU_ORTHOLOGUE AFUA_6G14370)-RELATED"/>
    <property type="match status" value="1"/>
</dbReference>
<evidence type="ECO:0000313" key="2">
    <source>
        <dbReference type="EMBL" id="OYD57790.1"/>
    </source>
</evidence>